<dbReference type="GO" id="GO:0007031">
    <property type="term" value="P:peroxisome organization"/>
    <property type="evidence" value="ECO:0007669"/>
    <property type="project" value="UniProtKB-KW"/>
</dbReference>
<feature type="region of interest" description="Disordered" evidence="3">
    <location>
        <begin position="203"/>
        <end position="271"/>
    </location>
</feature>
<feature type="region of interest" description="Disordered" evidence="3">
    <location>
        <begin position="104"/>
        <end position="126"/>
    </location>
</feature>
<accession>J3NUD5</accession>
<dbReference type="GeneID" id="20345349"/>
<keyword evidence="6" id="KW-1185">Reference proteome</keyword>
<dbReference type="PANTHER" id="PTHR13299">
    <property type="entry name" value="PEROXISOMAL MEMBRANE PROTEIN PEX16"/>
    <property type="match status" value="1"/>
</dbReference>
<dbReference type="STRING" id="644352.J3NUD5"/>
<reference evidence="6" key="1">
    <citation type="submission" date="2010-07" db="EMBL/GenBank/DDBJ databases">
        <title>The genome sequence of Gaeumannomyces graminis var. tritici strain R3-111a-1.</title>
        <authorList>
            <consortium name="The Broad Institute Genome Sequencing Platform"/>
            <person name="Ma L.-J."/>
            <person name="Dead R."/>
            <person name="Young S."/>
            <person name="Zeng Q."/>
            <person name="Koehrsen M."/>
            <person name="Alvarado L."/>
            <person name="Berlin A."/>
            <person name="Chapman S.B."/>
            <person name="Chen Z."/>
            <person name="Freedman E."/>
            <person name="Gellesch M."/>
            <person name="Goldberg J."/>
            <person name="Griggs A."/>
            <person name="Gujja S."/>
            <person name="Heilman E.R."/>
            <person name="Heiman D."/>
            <person name="Hepburn T."/>
            <person name="Howarth C."/>
            <person name="Jen D."/>
            <person name="Larson L."/>
            <person name="Mehta T."/>
            <person name="Neiman D."/>
            <person name="Pearson M."/>
            <person name="Roberts A."/>
            <person name="Saif S."/>
            <person name="Shea T."/>
            <person name="Shenoy N."/>
            <person name="Sisk P."/>
            <person name="Stolte C."/>
            <person name="Sykes S."/>
            <person name="Walk T."/>
            <person name="White J."/>
            <person name="Yandava C."/>
            <person name="Haas B."/>
            <person name="Nusbaum C."/>
            <person name="Birren B."/>
        </authorList>
    </citation>
    <scope>NUCLEOTIDE SEQUENCE [LARGE SCALE GENOMIC DNA]</scope>
    <source>
        <strain evidence="6">R3-111a-1</strain>
    </source>
</reference>
<feature type="region of interest" description="Disordered" evidence="3">
    <location>
        <begin position="1"/>
        <end position="26"/>
    </location>
</feature>
<proteinExistence type="inferred from homology"/>
<dbReference type="OrthoDB" id="2021143at2759"/>
<feature type="compositionally biased region" description="Low complexity" evidence="3">
    <location>
        <begin position="256"/>
        <end position="269"/>
    </location>
</feature>
<evidence type="ECO:0000256" key="1">
    <source>
        <dbReference type="ARBA" id="ARBA00009505"/>
    </source>
</evidence>
<reference evidence="5" key="5">
    <citation type="submission" date="2018-04" db="UniProtKB">
        <authorList>
            <consortium name="EnsemblFungi"/>
        </authorList>
    </citation>
    <scope>IDENTIFICATION</scope>
    <source>
        <strain evidence="5">R3-111a-1</strain>
    </source>
</reference>
<dbReference type="EnsemblFungi" id="EJT79808">
    <property type="protein sequence ID" value="EJT79808"/>
    <property type="gene ID" value="GGTG_04891"/>
</dbReference>
<protein>
    <recommendedName>
        <fullName evidence="2">Peroxisomal membrane protein PEX16</fullName>
    </recommendedName>
</protein>
<evidence type="ECO:0000256" key="2">
    <source>
        <dbReference type="RuleBase" id="RU365003"/>
    </source>
</evidence>
<dbReference type="Proteomes" id="UP000006039">
    <property type="component" value="Unassembled WGS sequence"/>
</dbReference>
<evidence type="ECO:0000313" key="5">
    <source>
        <dbReference type="EnsemblFungi" id="EJT79808"/>
    </source>
</evidence>
<dbReference type="VEuPathDB" id="FungiDB:GGTG_04891"/>
<dbReference type="GO" id="GO:0005778">
    <property type="term" value="C:peroxisomal membrane"/>
    <property type="evidence" value="ECO:0007669"/>
    <property type="project" value="UniProtKB-SubCell"/>
</dbReference>
<evidence type="ECO:0000313" key="4">
    <source>
        <dbReference type="EMBL" id="EJT79808.1"/>
    </source>
</evidence>
<organism evidence="4">
    <name type="scientific">Gaeumannomyces tritici (strain R3-111a-1)</name>
    <name type="common">Wheat and barley take-all root rot fungus</name>
    <name type="synonym">Gaeumannomyces graminis var. tritici</name>
    <dbReference type="NCBI Taxonomy" id="644352"/>
    <lineage>
        <taxon>Eukaryota</taxon>
        <taxon>Fungi</taxon>
        <taxon>Dikarya</taxon>
        <taxon>Ascomycota</taxon>
        <taxon>Pezizomycotina</taxon>
        <taxon>Sordariomycetes</taxon>
        <taxon>Sordariomycetidae</taxon>
        <taxon>Magnaporthales</taxon>
        <taxon>Magnaporthaceae</taxon>
        <taxon>Gaeumannomyces</taxon>
    </lineage>
</organism>
<dbReference type="EMBL" id="GL385396">
    <property type="protein sequence ID" value="EJT79808.1"/>
    <property type="molecule type" value="Genomic_DNA"/>
</dbReference>
<reference evidence="4" key="2">
    <citation type="submission" date="2010-07" db="EMBL/GenBank/DDBJ databases">
        <authorList>
            <consortium name="The Broad Institute Genome Sequencing Platform"/>
            <consortium name="Broad Institute Genome Sequencing Center for Infectious Disease"/>
            <person name="Ma L.-J."/>
            <person name="Dead R."/>
            <person name="Young S."/>
            <person name="Zeng Q."/>
            <person name="Koehrsen M."/>
            <person name="Alvarado L."/>
            <person name="Berlin A."/>
            <person name="Chapman S.B."/>
            <person name="Chen Z."/>
            <person name="Freedman E."/>
            <person name="Gellesch M."/>
            <person name="Goldberg J."/>
            <person name="Griggs A."/>
            <person name="Gujja S."/>
            <person name="Heilman E.R."/>
            <person name="Heiman D."/>
            <person name="Hepburn T."/>
            <person name="Howarth C."/>
            <person name="Jen D."/>
            <person name="Larson L."/>
            <person name="Mehta T."/>
            <person name="Neiman D."/>
            <person name="Pearson M."/>
            <person name="Roberts A."/>
            <person name="Saif S."/>
            <person name="Shea T."/>
            <person name="Shenoy N."/>
            <person name="Sisk P."/>
            <person name="Stolte C."/>
            <person name="Sykes S."/>
            <person name="Walk T."/>
            <person name="White J."/>
            <person name="Yandava C."/>
            <person name="Haas B."/>
            <person name="Nusbaum C."/>
            <person name="Birren B."/>
        </authorList>
    </citation>
    <scope>NUCLEOTIDE SEQUENCE</scope>
    <source>
        <strain evidence="4">R3-111a-1</strain>
    </source>
</reference>
<sequence>MAAPAQPSEAPSAPAPGAAAITTKSPKPARKLGVRAVLSLPQTYASFIAKNQSQVSQIESALRSLTYIIPGRFRDAEIASEAIHSGVQLLSLYHDSLLERAAAAAAADTSPPSPSSSSAKSKAAPSRSIHTRYTSFWSQNSAMYRRVARALQIVQYTQLLVEMAARRRGDDRLRWRLVVLVEAFKALCRLILLRITRGRPLLTPALPERQPIPQPDDDDDDDGNKSGEYVIPPELRDDDGGDDDHHHHHRHKETSANGHANGTATAAAAHAKDWHMPRTHSVLPSLPDSADINSYLLSRVLTADDIKPAPKLLRPLAGAAQAAEVLHILAPLAYAMALAHFSLRGTPSSAGKKSRAGPAATWAPWALGLALSVAARQLRDRGLRATALEREEWSRRGWGLGWWAMRGAAYDGVVKGVIGGVKRRLPGFVGGILDDYEYLWETYYFSTAD</sequence>
<dbReference type="HOGENOM" id="CLU_036533_1_0_1"/>
<gene>
    <name evidence="5" type="primary">20345349</name>
    <name evidence="4" type="ORF">GGTG_04891</name>
</gene>
<dbReference type="eggNOG" id="KOG4546">
    <property type="taxonomic scope" value="Eukaryota"/>
</dbReference>
<evidence type="ECO:0000313" key="6">
    <source>
        <dbReference type="Proteomes" id="UP000006039"/>
    </source>
</evidence>
<comment type="subcellular location">
    <subcellularLocation>
        <location evidence="2">Peroxisome membrane</location>
    </subcellularLocation>
</comment>
<reference evidence="5" key="4">
    <citation type="journal article" date="2015" name="G3 (Bethesda)">
        <title>Genome sequences of three phytopathogenic species of the Magnaporthaceae family of fungi.</title>
        <authorList>
            <person name="Okagaki L.H."/>
            <person name="Nunes C.C."/>
            <person name="Sailsbery J."/>
            <person name="Clay B."/>
            <person name="Brown D."/>
            <person name="John T."/>
            <person name="Oh Y."/>
            <person name="Young N."/>
            <person name="Fitzgerald M."/>
            <person name="Haas B.J."/>
            <person name="Zeng Q."/>
            <person name="Young S."/>
            <person name="Adiconis X."/>
            <person name="Fan L."/>
            <person name="Levin J.Z."/>
            <person name="Mitchell T.K."/>
            <person name="Okubara P.A."/>
            <person name="Farman M.L."/>
            <person name="Kohn L.M."/>
            <person name="Birren B."/>
            <person name="Ma L.-J."/>
            <person name="Dean R.A."/>
        </authorList>
    </citation>
    <scope>NUCLEOTIDE SEQUENCE</scope>
    <source>
        <strain evidence="5">R3-111a-1</strain>
    </source>
</reference>
<dbReference type="PANTHER" id="PTHR13299:SF0">
    <property type="entry name" value="PEROXISOMAL MEMBRANE PROTEIN PEX16"/>
    <property type="match status" value="1"/>
</dbReference>
<dbReference type="InterPro" id="IPR013919">
    <property type="entry name" value="Pex16"/>
</dbReference>
<dbReference type="AlphaFoldDB" id="J3NUD5"/>
<evidence type="ECO:0000256" key="3">
    <source>
        <dbReference type="SAM" id="MobiDB-lite"/>
    </source>
</evidence>
<reference evidence="4" key="3">
    <citation type="submission" date="2010-09" db="EMBL/GenBank/DDBJ databases">
        <title>Annotation of Gaeumannomyces graminis var. tritici R3-111a-1.</title>
        <authorList>
            <consortium name="The Broad Institute Genome Sequencing Platform"/>
            <person name="Ma L.-J."/>
            <person name="Dead R."/>
            <person name="Young S.K."/>
            <person name="Zeng Q."/>
            <person name="Gargeya S."/>
            <person name="Fitzgerald M."/>
            <person name="Haas B."/>
            <person name="Abouelleil A."/>
            <person name="Alvarado L."/>
            <person name="Arachchi H.M."/>
            <person name="Berlin A."/>
            <person name="Brown A."/>
            <person name="Chapman S.B."/>
            <person name="Chen Z."/>
            <person name="Dunbar C."/>
            <person name="Freedman E."/>
            <person name="Gearin G."/>
            <person name="Gellesch M."/>
            <person name="Goldberg J."/>
            <person name="Griggs A."/>
            <person name="Gujja S."/>
            <person name="Heiman D."/>
            <person name="Howarth C."/>
            <person name="Larson L."/>
            <person name="Lui A."/>
            <person name="MacDonald P.J.P."/>
            <person name="Mehta T."/>
            <person name="Montmayeur A."/>
            <person name="Murphy C."/>
            <person name="Neiman D."/>
            <person name="Pearson M."/>
            <person name="Priest M."/>
            <person name="Roberts A."/>
            <person name="Saif S."/>
            <person name="Shea T."/>
            <person name="Shenoy N."/>
            <person name="Sisk P."/>
            <person name="Stolte C."/>
            <person name="Sykes S."/>
            <person name="Yandava C."/>
            <person name="Wortman J."/>
            <person name="Nusbaum C."/>
            <person name="Birren B."/>
        </authorList>
    </citation>
    <scope>NUCLEOTIDE SEQUENCE</scope>
    <source>
        <strain evidence="4">R3-111a-1</strain>
    </source>
</reference>
<dbReference type="Pfam" id="PF08610">
    <property type="entry name" value="Pex16"/>
    <property type="match status" value="1"/>
</dbReference>
<comment type="similarity">
    <text evidence="1 2">Belongs to the peroxin-16 family.</text>
</comment>
<keyword evidence="2" id="KW-0962">Peroxisome biogenesis</keyword>
<dbReference type="RefSeq" id="XP_009220953.1">
    <property type="nucleotide sequence ID" value="XM_009222689.1"/>
</dbReference>
<name>J3NUD5_GAET3</name>
<keyword evidence="2" id="KW-0576">Peroxisome</keyword>
<feature type="compositionally biased region" description="Low complexity" evidence="3">
    <location>
        <begin position="1"/>
        <end position="20"/>
    </location>
</feature>